<evidence type="ECO:0000256" key="6">
    <source>
        <dbReference type="ARBA" id="ARBA00022989"/>
    </source>
</evidence>
<dbReference type="SUPFAM" id="SSF81321">
    <property type="entry name" value="Family A G protein-coupled receptor-like"/>
    <property type="match status" value="1"/>
</dbReference>
<feature type="transmembrane region" description="Helical" evidence="13">
    <location>
        <begin position="171"/>
        <end position="199"/>
    </location>
</feature>
<dbReference type="PANTHER" id="PTHR11394:SF160">
    <property type="entry name" value="TASTE RECEPTOR TYPE 2"/>
    <property type="match status" value="1"/>
</dbReference>
<evidence type="ECO:0000256" key="14">
    <source>
        <dbReference type="SAM" id="SignalP"/>
    </source>
</evidence>
<evidence type="ECO:0000256" key="3">
    <source>
        <dbReference type="ARBA" id="ARBA00022480"/>
    </source>
</evidence>
<comment type="caution">
    <text evidence="15">The sequence shown here is derived from an EMBL/GenBank/DDBJ whole genome shotgun (WGS) entry which is preliminary data.</text>
</comment>
<comment type="similarity">
    <text evidence="2 11">Belongs to the G-protein coupled receptor T2R family.</text>
</comment>
<keyword evidence="14" id="KW-0732">Signal</keyword>
<feature type="transmembrane region" description="Helical" evidence="13">
    <location>
        <begin position="124"/>
        <end position="150"/>
    </location>
</feature>
<accession>A0A8J6E7K5</accession>
<evidence type="ECO:0000256" key="5">
    <source>
        <dbReference type="ARBA" id="ARBA00022692"/>
    </source>
</evidence>
<keyword evidence="7 12" id="KW-0297">G-protein coupled receptor</keyword>
<evidence type="ECO:0000256" key="11">
    <source>
        <dbReference type="RuleBase" id="RU004423"/>
    </source>
</evidence>
<name>A0A8J6E7K5_ELECQ</name>
<comment type="subcellular location">
    <subcellularLocation>
        <location evidence="1 12">Membrane</location>
        <topology evidence="1 12">Multi-pass membrane protein</topology>
    </subcellularLocation>
</comment>
<evidence type="ECO:0000256" key="1">
    <source>
        <dbReference type="ARBA" id="ARBA00004141"/>
    </source>
</evidence>
<feature type="chain" id="PRO_5035223764" description="Taste receptor type 2" evidence="14">
    <location>
        <begin position="24"/>
        <end position="260"/>
    </location>
</feature>
<feature type="transmembrane region" description="Helical" evidence="13">
    <location>
        <begin position="33"/>
        <end position="54"/>
    </location>
</feature>
<feature type="signal peptide" evidence="14">
    <location>
        <begin position="1"/>
        <end position="23"/>
    </location>
</feature>
<dbReference type="Proteomes" id="UP000770717">
    <property type="component" value="Unassembled WGS sequence"/>
</dbReference>
<evidence type="ECO:0000313" key="15">
    <source>
        <dbReference type="EMBL" id="KAG9466075.1"/>
    </source>
</evidence>
<dbReference type="EMBL" id="WNTK01002387">
    <property type="protein sequence ID" value="KAG9466075.1"/>
    <property type="molecule type" value="Genomic_DNA"/>
</dbReference>
<evidence type="ECO:0000256" key="4">
    <source>
        <dbReference type="ARBA" id="ARBA00022606"/>
    </source>
</evidence>
<evidence type="ECO:0000256" key="2">
    <source>
        <dbReference type="ARBA" id="ARBA00007376"/>
    </source>
</evidence>
<keyword evidence="6 13" id="KW-1133">Transmembrane helix</keyword>
<dbReference type="Pfam" id="PF05296">
    <property type="entry name" value="TAS2R"/>
    <property type="match status" value="1"/>
</dbReference>
<dbReference type="GO" id="GO:0004930">
    <property type="term" value="F:G protein-coupled receptor activity"/>
    <property type="evidence" value="ECO:0007669"/>
    <property type="project" value="UniProtKB-KW"/>
</dbReference>
<keyword evidence="16" id="KW-1185">Reference proteome</keyword>
<dbReference type="AlphaFoldDB" id="A0A8J6E7K5"/>
<proteinExistence type="inferred from homology"/>
<keyword evidence="10 12" id="KW-0807">Transducer</keyword>
<protein>
    <recommendedName>
        <fullName evidence="12">Taste receptor type 2</fullName>
    </recommendedName>
</protein>
<dbReference type="PANTHER" id="PTHR11394">
    <property type="entry name" value="TASTE RECEPTOR TYPE 2"/>
    <property type="match status" value="1"/>
</dbReference>
<evidence type="ECO:0000256" key="8">
    <source>
        <dbReference type="ARBA" id="ARBA00023136"/>
    </source>
</evidence>
<gene>
    <name evidence="15" type="ORF">GDO78_017251</name>
</gene>
<keyword evidence="5 12" id="KW-0812">Transmembrane</keyword>
<keyword evidence="8 12" id="KW-0472">Membrane</keyword>
<evidence type="ECO:0000256" key="10">
    <source>
        <dbReference type="ARBA" id="ARBA00023224"/>
    </source>
</evidence>
<organism evidence="15 16">
    <name type="scientific">Eleutherodactylus coqui</name>
    <name type="common">Puerto Rican coqui</name>
    <dbReference type="NCBI Taxonomy" id="57060"/>
    <lineage>
        <taxon>Eukaryota</taxon>
        <taxon>Metazoa</taxon>
        <taxon>Chordata</taxon>
        <taxon>Craniata</taxon>
        <taxon>Vertebrata</taxon>
        <taxon>Euteleostomi</taxon>
        <taxon>Amphibia</taxon>
        <taxon>Batrachia</taxon>
        <taxon>Anura</taxon>
        <taxon>Neobatrachia</taxon>
        <taxon>Hyloidea</taxon>
        <taxon>Eleutherodactylidae</taxon>
        <taxon>Eleutherodactylinae</taxon>
        <taxon>Eleutherodactylus</taxon>
        <taxon>Eleutherodactylus</taxon>
    </lineage>
</organism>
<evidence type="ECO:0000256" key="13">
    <source>
        <dbReference type="SAM" id="Phobius"/>
    </source>
</evidence>
<keyword evidence="3 12" id="KW-0919">Taste</keyword>
<reference evidence="15" key="1">
    <citation type="thesis" date="2020" institute="ProQuest LLC" country="789 East Eisenhower Parkway, Ann Arbor, MI, USA">
        <title>Comparative Genomics and Chromosome Evolution.</title>
        <authorList>
            <person name="Mudd A.B."/>
        </authorList>
    </citation>
    <scope>NUCLEOTIDE SEQUENCE</scope>
    <source>
        <strain evidence="15">HN-11 Male</strain>
        <tissue evidence="15">Kidney and liver</tissue>
    </source>
</reference>
<dbReference type="GO" id="GO:0033038">
    <property type="term" value="F:bitter taste receptor activity"/>
    <property type="evidence" value="ECO:0007669"/>
    <property type="project" value="InterPro"/>
</dbReference>
<sequence length="260" mass="29938">MCVQCANTLFLVMHIFFSSSVDSLVFVNNIGSIYDFFICANFWLTSLLSIVLCLKISNFHSRLFLYLKGMIAHRTVYFIGASVLLSTVNSLVTLITFTEDTDGGTYNTIMANLTKGCTYTNFGYIYTVGATIPFLFSCISSVLLFTSLYHHTAKMKMSNNLSINLETYYSVMKFVCFTFINNTLYFIGHFVCTFFYFFYCVSLDWNYYVLDLPPILHSSYLIYRTPKLRSQMSKVLQKAMDFFLQRKDTETRDSIEVVAP</sequence>
<feature type="transmembrane region" description="Helical" evidence="13">
    <location>
        <begin position="75"/>
        <end position="97"/>
    </location>
</feature>
<dbReference type="GO" id="GO:0016020">
    <property type="term" value="C:membrane"/>
    <property type="evidence" value="ECO:0007669"/>
    <property type="project" value="UniProtKB-SubCell"/>
</dbReference>
<evidence type="ECO:0000313" key="16">
    <source>
        <dbReference type="Proteomes" id="UP000770717"/>
    </source>
</evidence>
<keyword evidence="4 12" id="KW-0716">Sensory transduction</keyword>
<evidence type="ECO:0000256" key="9">
    <source>
        <dbReference type="ARBA" id="ARBA00023170"/>
    </source>
</evidence>
<keyword evidence="9 12" id="KW-0675">Receptor</keyword>
<dbReference type="InterPro" id="IPR007960">
    <property type="entry name" value="TAS2R"/>
</dbReference>
<evidence type="ECO:0000256" key="7">
    <source>
        <dbReference type="ARBA" id="ARBA00023040"/>
    </source>
</evidence>
<evidence type="ECO:0000256" key="12">
    <source>
        <dbReference type="RuleBase" id="RU004424"/>
    </source>
</evidence>